<reference evidence="2 3" key="1">
    <citation type="journal article" date="2016" name="Sci. Rep.">
        <title>Metabolic traits of an uncultured archaeal lineage -MSBL1- from brine pools of the Red Sea.</title>
        <authorList>
            <person name="Mwirichia R."/>
            <person name="Alam I."/>
            <person name="Rashid M."/>
            <person name="Vinu M."/>
            <person name="Ba-Alawi W."/>
            <person name="Anthony Kamau A."/>
            <person name="Kamanda Ngugi D."/>
            <person name="Goker M."/>
            <person name="Klenk H.P."/>
            <person name="Bajic V."/>
            <person name="Stingl U."/>
        </authorList>
    </citation>
    <scope>NUCLEOTIDE SEQUENCE [LARGE SCALE GENOMIC DNA]</scope>
    <source>
        <strain evidence="2">SCGC-AAA259O05</strain>
    </source>
</reference>
<feature type="region of interest" description="Disordered" evidence="1">
    <location>
        <begin position="179"/>
        <end position="205"/>
    </location>
</feature>
<evidence type="ECO:0000256" key="1">
    <source>
        <dbReference type="SAM" id="MobiDB-lite"/>
    </source>
</evidence>
<comment type="caution">
    <text evidence="2">The sequence shown here is derived from an EMBL/GenBank/DDBJ whole genome shotgun (WGS) entry which is preliminary data.</text>
</comment>
<dbReference type="EMBL" id="LHXV01000004">
    <property type="protein sequence ID" value="KXB01702.1"/>
    <property type="molecule type" value="Genomic_DNA"/>
</dbReference>
<evidence type="ECO:0000313" key="2">
    <source>
        <dbReference type="EMBL" id="KXB01702.1"/>
    </source>
</evidence>
<protein>
    <submittedName>
        <fullName evidence="2">Uncharacterized protein</fullName>
    </submittedName>
</protein>
<name>A0A133V5I2_9EURY</name>
<dbReference type="AlphaFoldDB" id="A0A133V5I2"/>
<dbReference type="Proteomes" id="UP000070344">
    <property type="component" value="Unassembled WGS sequence"/>
</dbReference>
<gene>
    <name evidence="2" type="ORF">AKJ41_00680</name>
</gene>
<keyword evidence="3" id="KW-1185">Reference proteome</keyword>
<accession>A0A133V5I2</accession>
<sequence length="205" mass="23787">MPKWMKENENISEERKKGLKTEIGLKKDDYQTSPKIWPFSASVARKMLYSAVEKGGIENKQDEDTGRYELRVHSTRKFFRTSCQLSDDVRNALLGHFGKLDRSYTRIMETDRPEKECKEKMSNLEFFREGEEIGEELKRQLRISQFEDLRLIAESAGLSEQKIEALERKAKMLQQLRKAGFDTDENPPEGYGCSEQTVRHGEGAI</sequence>
<evidence type="ECO:0000313" key="3">
    <source>
        <dbReference type="Proteomes" id="UP000070344"/>
    </source>
</evidence>
<proteinExistence type="predicted"/>
<organism evidence="2 3">
    <name type="scientific">candidate division MSBL1 archaeon SCGC-AAA259O05</name>
    <dbReference type="NCBI Taxonomy" id="1698271"/>
    <lineage>
        <taxon>Archaea</taxon>
        <taxon>Methanobacteriati</taxon>
        <taxon>Methanobacteriota</taxon>
        <taxon>candidate division MSBL1</taxon>
    </lineage>
</organism>